<evidence type="ECO:0000313" key="5">
    <source>
        <dbReference type="Proteomes" id="UP000184386"/>
    </source>
</evidence>
<dbReference type="InterPro" id="IPR001647">
    <property type="entry name" value="HTH_TetR"/>
</dbReference>
<dbReference type="RefSeq" id="WP_073274370.1">
    <property type="nucleotide sequence ID" value="NZ_FRAC01000008.1"/>
</dbReference>
<dbReference type="PROSITE" id="PS50977">
    <property type="entry name" value="HTH_TETR_2"/>
    <property type="match status" value="1"/>
</dbReference>
<dbReference type="AlphaFoldDB" id="A0A1M6NWT5"/>
<keyword evidence="1 2" id="KW-0238">DNA-binding</keyword>
<dbReference type="Gene3D" id="1.10.357.10">
    <property type="entry name" value="Tetracycline Repressor, domain 2"/>
    <property type="match status" value="1"/>
</dbReference>
<evidence type="ECO:0000313" key="4">
    <source>
        <dbReference type="EMBL" id="SHK00094.1"/>
    </source>
</evidence>
<keyword evidence="5" id="KW-1185">Reference proteome</keyword>
<reference evidence="4 5" key="1">
    <citation type="submission" date="2016-11" db="EMBL/GenBank/DDBJ databases">
        <authorList>
            <person name="Jaros S."/>
            <person name="Januszkiewicz K."/>
            <person name="Wedrychowicz H."/>
        </authorList>
    </citation>
    <scope>NUCLEOTIDE SEQUENCE [LARGE SCALE GENOMIC DNA]</scope>
    <source>
        <strain evidence="4 5">DSM 15929</strain>
    </source>
</reference>
<dbReference type="GO" id="GO:0003677">
    <property type="term" value="F:DNA binding"/>
    <property type="evidence" value="ECO:0007669"/>
    <property type="project" value="UniProtKB-UniRule"/>
</dbReference>
<dbReference type="Proteomes" id="UP000184386">
    <property type="component" value="Unassembled WGS sequence"/>
</dbReference>
<evidence type="ECO:0000256" key="1">
    <source>
        <dbReference type="ARBA" id="ARBA00023125"/>
    </source>
</evidence>
<feature type="DNA-binding region" description="H-T-H motif" evidence="2">
    <location>
        <begin position="40"/>
        <end position="59"/>
    </location>
</feature>
<organism evidence="4 5">
    <name type="scientific">Anaerocolumna jejuensis DSM 15929</name>
    <dbReference type="NCBI Taxonomy" id="1121322"/>
    <lineage>
        <taxon>Bacteria</taxon>
        <taxon>Bacillati</taxon>
        <taxon>Bacillota</taxon>
        <taxon>Clostridia</taxon>
        <taxon>Lachnospirales</taxon>
        <taxon>Lachnospiraceae</taxon>
        <taxon>Anaerocolumna</taxon>
    </lineage>
</organism>
<dbReference type="EMBL" id="FRAC01000008">
    <property type="protein sequence ID" value="SHK00094.1"/>
    <property type="molecule type" value="Genomic_DNA"/>
</dbReference>
<dbReference type="InterPro" id="IPR009057">
    <property type="entry name" value="Homeodomain-like_sf"/>
</dbReference>
<name>A0A1M6NWT5_9FIRM</name>
<proteinExistence type="predicted"/>
<dbReference type="OrthoDB" id="9810250at2"/>
<evidence type="ECO:0000256" key="2">
    <source>
        <dbReference type="PROSITE-ProRule" id="PRU00335"/>
    </source>
</evidence>
<sequence length="201" mass="24050">MQNPFIKITEIKCGKVTEAQNSLWEGLILLMREKPVYEIGVKQLCQVAHVARSTFYVYYQNVDELLEEIENYHIIKLLGLNHDIMVNKCYDENSVAFYEETMLYLEEYKKTFYCFLVAYPNVRFIEKWKEAIKYHVWERGFGRNEIKNNKLLLEMAASEIMAAYTFWLQHPYEVDISGVNRIIVNTIRAWDYKTEKIQQIF</sequence>
<evidence type="ECO:0000259" key="3">
    <source>
        <dbReference type="PROSITE" id="PS50977"/>
    </source>
</evidence>
<gene>
    <name evidence="4" type="ORF">SAMN02745136_01490</name>
</gene>
<feature type="domain" description="HTH tetR-type" evidence="3">
    <location>
        <begin position="17"/>
        <end position="77"/>
    </location>
</feature>
<accession>A0A1M6NWT5</accession>
<protein>
    <submittedName>
        <fullName evidence="4">Transcriptional regulator, TetR family</fullName>
    </submittedName>
</protein>
<dbReference type="SUPFAM" id="SSF46689">
    <property type="entry name" value="Homeodomain-like"/>
    <property type="match status" value="1"/>
</dbReference>
<dbReference type="STRING" id="1121322.SAMN02745136_01490"/>